<dbReference type="EMBL" id="FNXE01000001">
    <property type="protein sequence ID" value="SEH54585.1"/>
    <property type="molecule type" value="Genomic_DNA"/>
</dbReference>
<organism evidence="2 3">
    <name type="scientific">Paenimyroides marinum</name>
    <dbReference type="NCBI Taxonomy" id="1159016"/>
    <lineage>
        <taxon>Bacteria</taxon>
        <taxon>Pseudomonadati</taxon>
        <taxon>Bacteroidota</taxon>
        <taxon>Flavobacteriia</taxon>
        <taxon>Flavobacteriales</taxon>
        <taxon>Flavobacteriaceae</taxon>
        <taxon>Paenimyroides</taxon>
    </lineage>
</organism>
<dbReference type="STRING" id="1159016.SAMN02927937_00120"/>
<dbReference type="AlphaFoldDB" id="A0A1H6J520"/>
<dbReference type="Pfam" id="PF13585">
    <property type="entry name" value="CHU_C"/>
    <property type="match status" value="1"/>
</dbReference>
<dbReference type="RefSeq" id="WP_091095259.1">
    <property type="nucleotide sequence ID" value="NZ_FNXE01000001.1"/>
</dbReference>
<feature type="signal peptide" evidence="1">
    <location>
        <begin position="1"/>
        <end position="18"/>
    </location>
</feature>
<dbReference type="Proteomes" id="UP000199634">
    <property type="component" value="Unassembled WGS sequence"/>
</dbReference>
<proteinExistence type="predicted"/>
<evidence type="ECO:0000313" key="3">
    <source>
        <dbReference type="Proteomes" id="UP000199634"/>
    </source>
</evidence>
<keyword evidence="1" id="KW-0732">Signal</keyword>
<evidence type="ECO:0000313" key="2">
    <source>
        <dbReference type="EMBL" id="SEH54585.1"/>
    </source>
</evidence>
<dbReference type="Gene3D" id="2.60.40.10">
    <property type="entry name" value="Immunoglobulins"/>
    <property type="match status" value="1"/>
</dbReference>
<name>A0A1H6J520_9FLAO</name>
<sequence length="689" mass="76261">MIKILRIFILLSGIVAHSQQVTLFKQYTGNYDFYMIGNTMNTVANGTGGPCTVLTQSSAALNINAPHTIQGAFLYWSGSGSLAEADLNVQLNGTPITAQRTFTVTASQTDLPFFGAFADVTSLVEATGNGTYTLSDLDLTNVIPPYCPTGSNYAGWSIVIIYENLTLPNRVVSLYEGFQIADGSGATVTITLNGLDVTNLNNAKVGFLAWEGDENIAVSEELRINGKLISNPPLNPSNNVFNCTNTFTNSSNLWNMDLDYFQIGNVLSLGDTSMTVQVKTGQDLVIINNIVVALSSLFADATIEINKVDIECNSRKIQVDYTVYNSNSTGRLVAKVPIVFYADDVLVGTTQTKSSIDINEFEKGTITLTIPETIDNNFTLTARVDDDGTQTGTVIEIDENNNEDTEKVQLIEGPEVNKPTDMTACDEDETGVVVFDLTSKINQASTNSNVTITFHESKEDATAGIKSIKNIESYDVKSHSSQTIWVRVEDNETGCANVTSFKLTAQMKPFTELTEPLMICNYKDKPLEVNLTLAQILLSRMFSYVDEIELKFFETQNDAENNINEILNVTNYQPPSFPYIIYIRASGTSDLWCDNIIELQVNDCIVPKGISPNGDGMNDGFNLEIFNLIELKIFNRYGMEVYYHGEGYIDQWKGQDKNNRKLPGGTYYYIFKTLFDTYIGYVYVIYEVK</sequence>
<evidence type="ECO:0000256" key="1">
    <source>
        <dbReference type="SAM" id="SignalP"/>
    </source>
</evidence>
<dbReference type="InterPro" id="IPR013783">
    <property type="entry name" value="Ig-like_fold"/>
</dbReference>
<feature type="chain" id="PRO_5011599143" evidence="1">
    <location>
        <begin position="19"/>
        <end position="689"/>
    </location>
</feature>
<dbReference type="OrthoDB" id="1140688at2"/>
<keyword evidence="3" id="KW-1185">Reference proteome</keyword>
<gene>
    <name evidence="2" type="ORF">SAMN02927937_00120</name>
</gene>
<accession>A0A1H6J520</accession>
<protein>
    <submittedName>
        <fullName evidence="2">Gliding motility-associated C-terminal domain-containing protein</fullName>
    </submittedName>
</protein>
<reference evidence="2 3" key="1">
    <citation type="submission" date="2016-10" db="EMBL/GenBank/DDBJ databases">
        <authorList>
            <person name="de Groot N.N."/>
        </authorList>
    </citation>
    <scope>NUCLEOTIDE SEQUENCE [LARGE SCALE GENOMIC DNA]</scope>
    <source>
        <strain evidence="2 3">CGMCC 1.10825</strain>
    </source>
</reference>